<dbReference type="AlphaFoldDB" id="A0A1J1J6D9"/>
<dbReference type="EMBL" id="CVRI01000074">
    <property type="protein sequence ID" value="CRL07981.1"/>
    <property type="molecule type" value="Genomic_DNA"/>
</dbReference>
<evidence type="ECO:0000313" key="2">
    <source>
        <dbReference type="Proteomes" id="UP000183832"/>
    </source>
</evidence>
<dbReference type="Proteomes" id="UP000183832">
    <property type="component" value="Unassembled WGS sequence"/>
</dbReference>
<evidence type="ECO:0000313" key="1">
    <source>
        <dbReference type="EMBL" id="CRL07981.1"/>
    </source>
</evidence>
<proteinExistence type="predicted"/>
<name>A0A1J1J6D9_9DIPT</name>
<accession>A0A1J1J6D9</accession>
<keyword evidence="2" id="KW-1185">Reference proteome</keyword>
<gene>
    <name evidence="1" type="ORF">CLUMA_CG021064</name>
</gene>
<organism evidence="1 2">
    <name type="scientific">Clunio marinus</name>
    <dbReference type="NCBI Taxonomy" id="568069"/>
    <lineage>
        <taxon>Eukaryota</taxon>
        <taxon>Metazoa</taxon>
        <taxon>Ecdysozoa</taxon>
        <taxon>Arthropoda</taxon>
        <taxon>Hexapoda</taxon>
        <taxon>Insecta</taxon>
        <taxon>Pterygota</taxon>
        <taxon>Neoptera</taxon>
        <taxon>Endopterygota</taxon>
        <taxon>Diptera</taxon>
        <taxon>Nematocera</taxon>
        <taxon>Chironomoidea</taxon>
        <taxon>Chironomidae</taxon>
        <taxon>Clunio</taxon>
    </lineage>
</organism>
<sequence>MKLFFELKSYENIFRRQNHFRLPFNRRILKCLLLTSHLRFRINVKLPLKVTQHNNVNSRREESALEEYFCFIKKEHQTDKLFLKTVSEKQNFWCVTMQDGKAERKVERQKVTSSLAFAVDNFIWKVQYFKM</sequence>
<protein>
    <submittedName>
        <fullName evidence="1">CLUMA_CG021064, isoform A</fullName>
    </submittedName>
</protein>
<reference evidence="1 2" key="1">
    <citation type="submission" date="2015-04" db="EMBL/GenBank/DDBJ databases">
        <authorList>
            <person name="Syromyatnikov M.Y."/>
            <person name="Popov V.N."/>
        </authorList>
    </citation>
    <scope>NUCLEOTIDE SEQUENCE [LARGE SCALE GENOMIC DNA]</scope>
</reference>